<reference evidence="2 3" key="1">
    <citation type="submission" date="2015-01" db="EMBL/GenBank/DDBJ databases">
        <title>Evolution of Trichinella species and genotypes.</title>
        <authorList>
            <person name="Korhonen P.K."/>
            <person name="Edoardo P."/>
            <person name="Giuseppe L.R."/>
            <person name="Gasser R.B."/>
        </authorList>
    </citation>
    <scope>NUCLEOTIDE SEQUENCE [LARGE SCALE GENOMIC DNA]</scope>
    <source>
        <strain evidence="2">ISS470</strain>
    </source>
</reference>
<comment type="caution">
    <text evidence="2">The sequence shown here is derived from an EMBL/GenBank/DDBJ whole genome shotgun (WGS) entry which is preliminary data.</text>
</comment>
<dbReference type="Proteomes" id="UP000054995">
    <property type="component" value="Unassembled WGS sequence"/>
</dbReference>
<sequence>MPEILPSFAFLWLSLASVVVSVYFIYLDHQL</sequence>
<keyword evidence="3" id="KW-1185">Reference proteome</keyword>
<evidence type="ECO:0000313" key="2">
    <source>
        <dbReference type="EMBL" id="KRY62703.1"/>
    </source>
</evidence>
<accession>A0A0V1DMB5</accession>
<proteinExistence type="predicted"/>
<name>A0A0V1DMB5_TRIPS</name>
<dbReference type="AlphaFoldDB" id="A0A0V1DMB5"/>
<organism evidence="2 3">
    <name type="scientific">Trichinella pseudospiralis</name>
    <name type="common">Parasitic roundworm</name>
    <dbReference type="NCBI Taxonomy" id="6337"/>
    <lineage>
        <taxon>Eukaryota</taxon>
        <taxon>Metazoa</taxon>
        <taxon>Ecdysozoa</taxon>
        <taxon>Nematoda</taxon>
        <taxon>Enoplea</taxon>
        <taxon>Dorylaimia</taxon>
        <taxon>Trichinellida</taxon>
        <taxon>Trichinellidae</taxon>
        <taxon>Trichinella</taxon>
    </lineage>
</organism>
<evidence type="ECO:0000256" key="1">
    <source>
        <dbReference type="SAM" id="Phobius"/>
    </source>
</evidence>
<dbReference type="EMBL" id="JYDT01003093">
    <property type="protein sequence ID" value="KRY62703.1"/>
    <property type="molecule type" value="Genomic_DNA"/>
</dbReference>
<protein>
    <submittedName>
        <fullName evidence="2">Uncharacterized protein</fullName>
    </submittedName>
</protein>
<gene>
    <name evidence="2" type="ORF">T4D_5761</name>
</gene>
<feature type="transmembrane region" description="Helical" evidence="1">
    <location>
        <begin position="6"/>
        <end position="26"/>
    </location>
</feature>
<keyword evidence="1" id="KW-0812">Transmembrane</keyword>
<evidence type="ECO:0000313" key="3">
    <source>
        <dbReference type="Proteomes" id="UP000054995"/>
    </source>
</evidence>
<keyword evidence="1" id="KW-0472">Membrane</keyword>
<keyword evidence="1" id="KW-1133">Transmembrane helix</keyword>